<evidence type="ECO:0000313" key="2">
    <source>
        <dbReference type="EMBL" id="ETN76171.1"/>
    </source>
</evidence>
<evidence type="ECO:0000313" key="3">
    <source>
        <dbReference type="Proteomes" id="UP000053676"/>
    </source>
</evidence>
<reference evidence="3" key="1">
    <citation type="journal article" date="2014" name="Nat. Genet.">
        <title>Genome of the human hookworm Necator americanus.</title>
        <authorList>
            <person name="Tang Y.T."/>
            <person name="Gao X."/>
            <person name="Rosa B.A."/>
            <person name="Abubucker S."/>
            <person name="Hallsworth-Pepin K."/>
            <person name="Martin J."/>
            <person name="Tyagi R."/>
            <person name="Heizer E."/>
            <person name="Zhang X."/>
            <person name="Bhonagiri-Palsikar V."/>
            <person name="Minx P."/>
            <person name="Warren W.C."/>
            <person name="Wang Q."/>
            <person name="Zhan B."/>
            <person name="Hotez P.J."/>
            <person name="Sternberg P.W."/>
            <person name="Dougall A."/>
            <person name="Gaze S.T."/>
            <person name="Mulvenna J."/>
            <person name="Sotillo J."/>
            <person name="Ranganathan S."/>
            <person name="Rabelo E.M."/>
            <person name="Wilson R.K."/>
            <person name="Felgner P.L."/>
            <person name="Bethony J."/>
            <person name="Hawdon J.M."/>
            <person name="Gasser R.B."/>
            <person name="Loukas A."/>
            <person name="Mitreva M."/>
        </authorList>
    </citation>
    <scope>NUCLEOTIDE SEQUENCE [LARGE SCALE GENOMIC DNA]</scope>
</reference>
<organism evidence="2 3">
    <name type="scientific">Necator americanus</name>
    <name type="common">Human hookworm</name>
    <dbReference type="NCBI Taxonomy" id="51031"/>
    <lineage>
        <taxon>Eukaryota</taxon>
        <taxon>Metazoa</taxon>
        <taxon>Ecdysozoa</taxon>
        <taxon>Nematoda</taxon>
        <taxon>Chromadorea</taxon>
        <taxon>Rhabditida</taxon>
        <taxon>Rhabditina</taxon>
        <taxon>Rhabditomorpha</taxon>
        <taxon>Strongyloidea</taxon>
        <taxon>Ancylostomatidae</taxon>
        <taxon>Bunostominae</taxon>
        <taxon>Necator</taxon>
    </lineage>
</organism>
<gene>
    <name evidence="2" type="ORF">NECAME_03544</name>
</gene>
<feature type="compositionally biased region" description="Low complexity" evidence="1">
    <location>
        <begin position="71"/>
        <end position="87"/>
    </location>
</feature>
<accession>W2T4L2</accession>
<dbReference type="EMBL" id="KI660245">
    <property type="protein sequence ID" value="ETN76171.1"/>
    <property type="molecule type" value="Genomic_DNA"/>
</dbReference>
<name>W2T4L2_NECAM</name>
<dbReference type="Proteomes" id="UP000053676">
    <property type="component" value="Unassembled WGS sequence"/>
</dbReference>
<keyword evidence="3" id="KW-1185">Reference proteome</keyword>
<feature type="region of interest" description="Disordered" evidence="1">
    <location>
        <begin position="64"/>
        <end position="90"/>
    </location>
</feature>
<sequence length="236" mass="26872">METRNSKSPPLYAGRGSHPMEGIIMKLTTSSSVKDFAGRMSLLYQSFIRDRIIAFLEEDFLSHRERKKPRSSPSELPELPSTGSSSLQDTVVDNIDDKYERLVEHLHDCTRKAKDFKTAKRRLSPKTLELIRQRGAARGASNQELTSELAKLCREAIKKEFKERRAEVLAEAAEAGQSIRYARRTFANRCFDYSLHRNGSGAVLDPINLINEFKNAIRFEIAVFIVKGLRRSDPKI</sequence>
<protein>
    <submittedName>
        <fullName evidence="2">Uncharacterized protein</fullName>
    </submittedName>
</protein>
<dbReference type="KEGG" id="nai:NECAME_03544"/>
<proteinExistence type="predicted"/>
<evidence type="ECO:0000256" key="1">
    <source>
        <dbReference type="SAM" id="MobiDB-lite"/>
    </source>
</evidence>
<dbReference type="AlphaFoldDB" id="W2T4L2"/>